<accession>A0A1E7FKZ2</accession>
<dbReference type="PANTHER" id="PTHR46720">
    <property type="entry name" value="HYDROXYLASE, PUTATIVE (AFU_ORTHOLOGUE AFUA_3G01460)-RELATED"/>
    <property type="match status" value="1"/>
</dbReference>
<evidence type="ECO:0000313" key="6">
    <source>
        <dbReference type="EMBL" id="OEU18797.1"/>
    </source>
</evidence>
<evidence type="ECO:0000256" key="2">
    <source>
        <dbReference type="ARBA" id="ARBA00022827"/>
    </source>
</evidence>
<evidence type="ECO:0000313" key="7">
    <source>
        <dbReference type="Proteomes" id="UP000095751"/>
    </source>
</evidence>
<evidence type="ECO:0000259" key="5">
    <source>
        <dbReference type="Pfam" id="PF01494"/>
    </source>
</evidence>
<dbReference type="GO" id="GO:0071949">
    <property type="term" value="F:FAD binding"/>
    <property type="evidence" value="ECO:0007669"/>
    <property type="project" value="InterPro"/>
</dbReference>
<protein>
    <recommendedName>
        <fullName evidence="5">FAD-binding domain-containing protein</fullName>
    </recommendedName>
</protein>
<proteinExistence type="predicted"/>
<sequence>MEAGIPTKKVQSRAKAWKDPSSTTFDTLLQLDIEDLVKNAGGAVTDGLVSNDDDGKATVMWYSIMRGALQDVLVDNLPSSCINKVQFDKKLQDIIIPSSSQDDDDEKKETGGVMCKFSDGTTSGPFDLIIGCDGIKSSVKDYIETGKVQNGDSGIYSGIRIKFAVEDDGGDDATSADLTQYFGDGGYGLSSVYGNGKNKKSSKCAFLISLDDNYIGPFKKKEKNVESADENIAWTQDVRKELEEGKTDMLNQVRSCDLPDFDLGPTITNASRFFELGVYFHNPFTLKGWSKKLSDDGTWAVLAGDAAHAMPPFLGQGANQALQDAYVLASKICENNDIAQGRWSPPPPPASSAVVSGSVENDDEKVEQQPKSLKVLLKEYENRRWFPTASITVKSALIGYLETGGVNGFYSKFRDVFFRTLGFIGVAQRVLLDAAAPKL</sequence>
<dbReference type="Pfam" id="PF01494">
    <property type="entry name" value="FAD_binding_3"/>
    <property type="match status" value="1"/>
</dbReference>
<feature type="domain" description="FAD-binding" evidence="5">
    <location>
        <begin position="301"/>
        <end position="334"/>
    </location>
</feature>
<dbReference type="PANTHER" id="PTHR46720:SF3">
    <property type="entry name" value="FAD-BINDING DOMAIN-CONTAINING PROTEIN-RELATED"/>
    <property type="match status" value="1"/>
</dbReference>
<dbReference type="InParanoid" id="A0A1E7FKZ2"/>
<dbReference type="PRINTS" id="PR00420">
    <property type="entry name" value="RNGMNOXGNASE"/>
</dbReference>
<dbReference type="EMBL" id="KV784356">
    <property type="protein sequence ID" value="OEU18797.1"/>
    <property type="molecule type" value="Genomic_DNA"/>
</dbReference>
<feature type="region of interest" description="Disordered" evidence="4">
    <location>
        <begin position="340"/>
        <end position="363"/>
    </location>
</feature>
<keyword evidence="7" id="KW-1185">Reference proteome</keyword>
<dbReference type="AlphaFoldDB" id="A0A1E7FKZ2"/>
<organism evidence="6 7">
    <name type="scientific">Fragilariopsis cylindrus CCMP1102</name>
    <dbReference type="NCBI Taxonomy" id="635003"/>
    <lineage>
        <taxon>Eukaryota</taxon>
        <taxon>Sar</taxon>
        <taxon>Stramenopiles</taxon>
        <taxon>Ochrophyta</taxon>
        <taxon>Bacillariophyta</taxon>
        <taxon>Bacillariophyceae</taxon>
        <taxon>Bacillariophycidae</taxon>
        <taxon>Bacillariales</taxon>
        <taxon>Bacillariaceae</taxon>
        <taxon>Fragilariopsis</taxon>
    </lineage>
</organism>
<dbReference type="InterPro" id="IPR002938">
    <property type="entry name" value="FAD-bd"/>
</dbReference>
<name>A0A1E7FKZ2_9STRA</name>
<gene>
    <name evidence="6" type="ORF">FRACYDRAFT_224977</name>
</gene>
<dbReference type="OrthoDB" id="417877at2759"/>
<dbReference type="GO" id="GO:0016491">
    <property type="term" value="F:oxidoreductase activity"/>
    <property type="evidence" value="ECO:0007669"/>
    <property type="project" value="UniProtKB-KW"/>
</dbReference>
<keyword evidence="2" id="KW-0274">FAD</keyword>
<dbReference type="InterPro" id="IPR036188">
    <property type="entry name" value="FAD/NAD-bd_sf"/>
</dbReference>
<dbReference type="Proteomes" id="UP000095751">
    <property type="component" value="Unassembled WGS sequence"/>
</dbReference>
<keyword evidence="1" id="KW-0285">Flavoprotein</keyword>
<reference evidence="6 7" key="1">
    <citation type="submission" date="2016-09" db="EMBL/GenBank/DDBJ databases">
        <title>Extensive genetic diversity and differential bi-allelic expression allows diatom success in the polar Southern Ocean.</title>
        <authorList>
            <consortium name="DOE Joint Genome Institute"/>
            <person name="Mock T."/>
            <person name="Otillar R.P."/>
            <person name="Strauss J."/>
            <person name="Dupont C."/>
            <person name="Frickenhaus S."/>
            <person name="Maumus F."/>
            <person name="Mcmullan M."/>
            <person name="Sanges R."/>
            <person name="Schmutz J."/>
            <person name="Toseland A."/>
            <person name="Valas R."/>
            <person name="Veluchamy A."/>
            <person name="Ward B.J."/>
            <person name="Allen A."/>
            <person name="Barry K."/>
            <person name="Falciatore A."/>
            <person name="Ferrante M."/>
            <person name="Fortunato A.E."/>
            <person name="Gloeckner G."/>
            <person name="Gruber A."/>
            <person name="Hipkin R."/>
            <person name="Janech M."/>
            <person name="Kroth P."/>
            <person name="Leese F."/>
            <person name="Lindquist E."/>
            <person name="Lyon B.R."/>
            <person name="Martin J."/>
            <person name="Mayer C."/>
            <person name="Parker M."/>
            <person name="Quesneville H."/>
            <person name="Raymond J."/>
            <person name="Uhlig C."/>
            <person name="Valentin K.U."/>
            <person name="Worden A.Z."/>
            <person name="Armbrust E.V."/>
            <person name="Bowler C."/>
            <person name="Green B."/>
            <person name="Moulton V."/>
            <person name="Van Oosterhout C."/>
            <person name="Grigoriev I."/>
        </authorList>
    </citation>
    <scope>NUCLEOTIDE SEQUENCE [LARGE SCALE GENOMIC DNA]</scope>
    <source>
        <strain evidence="6 7">CCMP1102</strain>
    </source>
</reference>
<keyword evidence="3" id="KW-0560">Oxidoreductase</keyword>
<dbReference type="KEGG" id="fcy:FRACYDRAFT_224977"/>
<dbReference type="Gene3D" id="3.50.50.60">
    <property type="entry name" value="FAD/NAD(P)-binding domain"/>
    <property type="match status" value="1"/>
</dbReference>
<evidence type="ECO:0000256" key="3">
    <source>
        <dbReference type="ARBA" id="ARBA00023002"/>
    </source>
</evidence>
<evidence type="ECO:0000256" key="1">
    <source>
        <dbReference type="ARBA" id="ARBA00022630"/>
    </source>
</evidence>
<evidence type="ECO:0000256" key="4">
    <source>
        <dbReference type="SAM" id="MobiDB-lite"/>
    </source>
</evidence>
<dbReference type="SUPFAM" id="SSF51905">
    <property type="entry name" value="FAD/NAD(P)-binding domain"/>
    <property type="match status" value="1"/>
</dbReference>
<dbReference type="GO" id="GO:0044550">
    <property type="term" value="P:secondary metabolite biosynthetic process"/>
    <property type="evidence" value="ECO:0007669"/>
    <property type="project" value="TreeGrafter"/>
</dbReference>
<dbReference type="InterPro" id="IPR051104">
    <property type="entry name" value="FAD_monoxygenase"/>
</dbReference>